<keyword evidence="9" id="KW-1185">Reference proteome</keyword>
<comment type="caution">
    <text evidence="8">The sequence shown here is derived from an EMBL/GenBank/DDBJ whole genome shotgun (WGS) entry which is preliminary data.</text>
</comment>
<dbReference type="PANTHER" id="PTHR30471:SF3">
    <property type="entry name" value="UPF0758 PROTEIN YEES-RELATED"/>
    <property type="match status" value="1"/>
</dbReference>
<dbReference type="Pfam" id="PF20582">
    <property type="entry name" value="UPF0758_N"/>
    <property type="match status" value="1"/>
</dbReference>
<dbReference type="Pfam" id="PF04002">
    <property type="entry name" value="RadC"/>
    <property type="match status" value="1"/>
</dbReference>
<dbReference type="SUPFAM" id="SSF47781">
    <property type="entry name" value="RuvA domain 2-like"/>
    <property type="match status" value="1"/>
</dbReference>
<keyword evidence="4" id="KW-0862">Zinc</keyword>
<dbReference type="NCBIfam" id="NF000642">
    <property type="entry name" value="PRK00024.1"/>
    <property type="match status" value="1"/>
</dbReference>
<dbReference type="PANTHER" id="PTHR30471">
    <property type="entry name" value="DNA REPAIR PROTEIN RADC"/>
    <property type="match status" value="1"/>
</dbReference>
<dbReference type="CDD" id="cd08071">
    <property type="entry name" value="MPN_DUF2466"/>
    <property type="match status" value="1"/>
</dbReference>
<evidence type="ECO:0000256" key="1">
    <source>
        <dbReference type="ARBA" id="ARBA00022670"/>
    </source>
</evidence>
<dbReference type="PROSITE" id="PS01302">
    <property type="entry name" value="UPF0758"/>
    <property type="match status" value="1"/>
</dbReference>
<dbReference type="InterPro" id="IPR020891">
    <property type="entry name" value="UPF0758_CS"/>
</dbReference>
<dbReference type="RefSeq" id="WP_219760967.1">
    <property type="nucleotide sequence ID" value="NZ_JAHYBZ010000001.1"/>
</dbReference>
<dbReference type="Gene3D" id="3.40.140.10">
    <property type="entry name" value="Cytidine Deaminase, domain 2"/>
    <property type="match status" value="1"/>
</dbReference>
<evidence type="ECO:0000256" key="4">
    <source>
        <dbReference type="ARBA" id="ARBA00022833"/>
    </source>
</evidence>
<reference evidence="8 9" key="1">
    <citation type="submission" date="2021-07" db="EMBL/GenBank/DDBJ databases">
        <authorList>
            <person name="So Y."/>
        </authorList>
    </citation>
    <scope>NUCLEOTIDE SEQUENCE [LARGE SCALE GENOMIC DNA]</scope>
    <source>
        <strain evidence="8 9">HJA6</strain>
    </source>
</reference>
<dbReference type="InterPro" id="IPR001405">
    <property type="entry name" value="UPF0758"/>
</dbReference>
<evidence type="ECO:0000256" key="6">
    <source>
        <dbReference type="RuleBase" id="RU003797"/>
    </source>
</evidence>
<dbReference type="InterPro" id="IPR037518">
    <property type="entry name" value="MPN"/>
</dbReference>
<keyword evidence="2" id="KW-0479">Metal-binding</keyword>
<dbReference type="InterPro" id="IPR010994">
    <property type="entry name" value="RuvA_2-like"/>
</dbReference>
<evidence type="ECO:0000259" key="7">
    <source>
        <dbReference type="PROSITE" id="PS50249"/>
    </source>
</evidence>
<dbReference type="Proteomes" id="UP001196565">
    <property type="component" value="Unassembled WGS sequence"/>
</dbReference>
<name>A0ABS7A5I0_9PROT</name>
<proteinExistence type="inferred from homology"/>
<protein>
    <submittedName>
        <fullName evidence="8">DNA repair protein RadC</fullName>
    </submittedName>
</protein>
<gene>
    <name evidence="8" type="primary">radC</name>
    <name evidence="8" type="ORF">KPL78_01895</name>
</gene>
<dbReference type="SUPFAM" id="SSF102712">
    <property type="entry name" value="JAB1/MPN domain"/>
    <property type="match status" value="1"/>
</dbReference>
<evidence type="ECO:0000256" key="5">
    <source>
        <dbReference type="ARBA" id="ARBA00023049"/>
    </source>
</evidence>
<dbReference type="InterPro" id="IPR025657">
    <property type="entry name" value="RadC_JAB"/>
</dbReference>
<comment type="similarity">
    <text evidence="6">Belongs to the UPF0758 family.</text>
</comment>
<evidence type="ECO:0000256" key="2">
    <source>
        <dbReference type="ARBA" id="ARBA00022723"/>
    </source>
</evidence>
<evidence type="ECO:0000313" key="9">
    <source>
        <dbReference type="Proteomes" id="UP001196565"/>
    </source>
</evidence>
<sequence>MARPKHFAEASPGLLADLVPASTGDADPPGHLGHRARMRGKLLTAGPDALLDHELLEMVLFLALPRRDTKPIARALLARFGSFANALSAPLQDLREIEGLGEAGAAALRTVQAAALRLARAEVLDRPVLNNWDRLLAYLTAALSRERVEQFRVLFLDTRNRLIADEAQARGTVNHTPVYPREVVRRALELQATALILVHNHPSGDPSPSRADLDMTQEVKAAAASLGIVLHDHLIIGNGHHLSFRREGFL</sequence>
<dbReference type="PROSITE" id="PS50249">
    <property type="entry name" value="MPN"/>
    <property type="match status" value="1"/>
</dbReference>
<evidence type="ECO:0000313" key="8">
    <source>
        <dbReference type="EMBL" id="MBW6396575.1"/>
    </source>
</evidence>
<keyword evidence="1" id="KW-0645">Protease</keyword>
<evidence type="ECO:0000256" key="3">
    <source>
        <dbReference type="ARBA" id="ARBA00022801"/>
    </source>
</evidence>
<feature type="domain" description="MPN" evidence="7">
    <location>
        <begin position="128"/>
        <end position="250"/>
    </location>
</feature>
<dbReference type="EMBL" id="JAHYBZ010000001">
    <property type="protein sequence ID" value="MBW6396575.1"/>
    <property type="molecule type" value="Genomic_DNA"/>
</dbReference>
<keyword evidence="3" id="KW-0378">Hydrolase</keyword>
<dbReference type="Gene3D" id="1.10.150.20">
    <property type="entry name" value="5' to 3' exonuclease, C-terminal subdomain"/>
    <property type="match status" value="1"/>
</dbReference>
<keyword evidence="5" id="KW-0482">Metalloprotease</keyword>
<dbReference type="NCBIfam" id="TIGR00608">
    <property type="entry name" value="radc"/>
    <property type="match status" value="1"/>
</dbReference>
<organism evidence="8 9">
    <name type="scientific">Roseomonas alba</name>
    <dbReference type="NCBI Taxonomy" id="2846776"/>
    <lineage>
        <taxon>Bacteria</taxon>
        <taxon>Pseudomonadati</taxon>
        <taxon>Pseudomonadota</taxon>
        <taxon>Alphaproteobacteria</taxon>
        <taxon>Acetobacterales</taxon>
        <taxon>Roseomonadaceae</taxon>
        <taxon>Roseomonas</taxon>
    </lineage>
</organism>
<dbReference type="InterPro" id="IPR046778">
    <property type="entry name" value="UPF0758_N"/>
</dbReference>
<accession>A0ABS7A5I0</accession>